<dbReference type="PROSITE" id="PS50883">
    <property type="entry name" value="EAL"/>
    <property type="match status" value="1"/>
</dbReference>
<dbReference type="Pfam" id="PF00563">
    <property type="entry name" value="EAL"/>
    <property type="match status" value="1"/>
</dbReference>
<evidence type="ECO:0000313" key="3">
    <source>
        <dbReference type="Proteomes" id="UP001171299"/>
    </source>
</evidence>
<protein>
    <submittedName>
        <fullName evidence="2">EAL domain-containing protein</fullName>
    </submittedName>
</protein>
<accession>A0ABT8XRV8</accession>
<sequence>MRQSPLLLAVKMKVHLSADYQSETWFYPAYSLAGQLTAVELVTQFVHDSAPITLPQDLLLPQLDDAQQLRLLQSQLALLEKYRDFFELNQITALVRIDDSMAVTLLESDFLLRKFKQLPFIALDISESFPQLWQGKSHPLLSTLKSEFRLSLSQFGAGKAPATAVYDNLFSVLKMDKNFIQALAKRASFIPFIQTLIDNFTGDDTQIIICGIDDSAMLEKVTALSGAHLQGSLFPVVKAERLNDLIYPDVTLNSPLQQ</sequence>
<comment type="caution">
    <text evidence="2">The sequence shown here is derived from an EMBL/GenBank/DDBJ whole genome shotgun (WGS) entry which is preliminary data.</text>
</comment>
<name>A0ABT8XRV8_9GAMM</name>
<evidence type="ECO:0000313" key="2">
    <source>
        <dbReference type="EMBL" id="MDO6406185.1"/>
    </source>
</evidence>
<dbReference type="EMBL" id="JAUOOM010000004">
    <property type="protein sequence ID" value="MDO6406185.1"/>
    <property type="molecule type" value="Genomic_DNA"/>
</dbReference>
<dbReference type="InterPro" id="IPR035919">
    <property type="entry name" value="EAL_sf"/>
</dbReference>
<dbReference type="InterPro" id="IPR001633">
    <property type="entry name" value="EAL_dom"/>
</dbReference>
<organism evidence="2 3">
    <name type="scientific">Pantoea phytobeneficialis</name>
    <dbReference type="NCBI Taxonomy" id="2052056"/>
    <lineage>
        <taxon>Bacteria</taxon>
        <taxon>Pseudomonadati</taxon>
        <taxon>Pseudomonadota</taxon>
        <taxon>Gammaproteobacteria</taxon>
        <taxon>Enterobacterales</taxon>
        <taxon>Erwiniaceae</taxon>
        <taxon>Pantoea</taxon>
    </lineage>
</organism>
<dbReference type="Gene3D" id="3.20.20.450">
    <property type="entry name" value="EAL domain"/>
    <property type="match status" value="1"/>
</dbReference>
<proteinExistence type="predicted"/>
<feature type="domain" description="EAL" evidence="1">
    <location>
        <begin position="5"/>
        <end position="251"/>
    </location>
</feature>
<keyword evidence="3" id="KW-1185">Reference proteome</keyword>
<dbReference type="SUPFAM" id="SSF141868">
    <property type="entry name" value="EAL domain-like"/>
    <property type="match status" value="1"/>
</dbReference>
<gene>
    <name evidence="2" type="ORF">Q3404_06315</name>
</gene>
<dbReference type="Proteomes" id="UP001171299">
    <property type="component" value="Unassembled WGS sequence"/>
</dbReference>
<evidence type="ECO:0000259" key="1">
    <source>
        <dbReference type="PROSITE" id="PS50883"/>
    </source>
</evidence>
<reference evidence="2" key="1">
    <citation type="submission" date="2023-07" db="EMBL/GenBank/DDBJ databases">
        <title>The extreme plant-growth-promoting properties of Pantoea phytobeneficialis PF55 revealed by functional and genomic analysis.</title>
        <authorList>
            <person name="Nascimento F.X."/>
            <person name="Marcio R.J."/>
        </authorList>
    </citation>
    <scope>NUCLEOTIDE SEQUENCE</scope>
    <source>
        <strain evidence="2">PF55</strain>
    </source>
</reference>